<dbReference type="AlphaFoldDB" id="E1Z8V1"/>
<evidence type="ECO:0000313" key="16">
    <source>
        <dbReference type="Proteomes" id="UP000008141"/>
    </source>
</evidence>
<dbReference type="Pfam" id="PF00085">
    <property type="entry name" value="Thioredoxin"/>
    <property type="match status" value="2"/>
</dbReference>
<dbReference type="CDD" id="cd02961">
    <property type="entry name" value="PDI_a_family"/>
    <property type="match status" value="1"/>
</dbReference>
<evidence type="ECO:0000256" key="11">
    <source>
        <dbReference type="PIRSR" id="PIRSR605792-51"/>
    </source>
</evidence>
<dbReference type="KEGG" id="cvr:CHLNCDRAFT_142831"/>
<dbReference type="PRINTS" id="PR00421">
    <property type="entry name" value="THIOREDOXIN"/>
</dbReference>
<organism evidence="16">
    <name type="scientific">Chlorella variabilis</name>
    <name type="common">Green alga</name>
    <dbReference type="NCBI Taxonomy" id="554065"/>
    <lineage>
        <taxon>Eukaryota</taxon>
        <taxon>Viridiplantae</taxon>
        <taxon>Chlorophyta</taxon>
        <taxon>core chlorophytes</taxon>
        <taxon>Trebouxiophyceae</taxon>
        <taxon>Chlorellales</taxon>
        <taxon>Chlorellaceae</taxon>
        <taxon>Chlorella clade</taxon>
        <taxon>Chlorella</taxon>
    </lineage>
</organism>
<feature type="chain" id="PRO_5005672899" description="protein disulfide-isomerase" evidence="13">
    <location>
        <begin position="19"/>
        <end position="508"/>
    </location>
</feature>
<dbReference type="InterPro" id="IPR017937">
    <property type="entry name" value="Thioredoxin_CS"/>
</dbReference>
<feature type="signal peptide" evidence="13">
    <location>
        <begin position="1"/>
        <end position="18"/>
    </location>
</feature>
<protein>
    <recommendedName>
        <fullName evidence="4">protein disulfide-isomerase</fullName>
        <ecNumber evidence="4">5.3.4.1</ecNumber>
    </recommendedName>
</protein>
<evidence type="ECO:0000313" key="15">
    <source>
        <dbReference type="EMBL" id="EFN57671.1"/>
    </source>
</evidence>
<dbReference type="GeneID" id="17356804"/>
<feature type="disulfide bond" description="Redox-active" evidence="11">
    <location>
        <begin position="404"/>
        <end position="407"/>
    </location>
</feature>
<dbReference type="OMA" id="HRTQDSV"/>
<sequence length="508" mass="54862">MSLALWLLLACLAARANAADVIAVSGMKQLKELAAKHPFLVVELYAPWCGHCKKLEPEYAKAAAALKDHDPPITLAKVDATAKANEDVKQAFKVSGFPTLKIIKGDVGKALPYDGPRDEAGIVRYLKKQVLPAYSQLTTAEQVAAAKADADVLLLAYIADAASDDFKTFVEVSEALRNDIDFRFVTDRSLVDGACTADCASPFVVMHKRDEAEAPRYEGDFSADLLKTWAAAKSLPLVIKFGSPSGMKHLQKAFSGTLPRLIAVAKEESAELMEQLQQASKANDDLSVVLAVEKDSKRLLDYYGLKAGDGFTLLVEDPKAAAKYLKEGAKASDVPEFMREFQARGAGAGWGGRAAEGALERWLKSEEPPADNNGPVRVVTGKTFEADVFGSGKDVFLEAYAPWCGHCKKLAPIWEEVGKEFKDDAGIMVAKIDATTNDIPSPKISVRGYPTLVFVTAKGDVIPFSGAREKKDLIKFIKDKRTTSADGGAAAAEDDLEEDDEEAPKDEL</sequence>
<feature type="domain" description="Thioredoxin" evidence="14">
    <location>
        <begin position="348"/>
        <end position="482"/>
    </location>
</feature>
<dbReference type="Proteomes" id="UP000008141">
    <property type="component" value="Unassembled WGS sequence"/>
</dbReference>
<dbReference type="InterPro" id="IPR036249">
    <property type="entry name" value="Thioredoxin-like_sf"/>
</dbReference>
<evidence type="ECO:0000256" key="4">
    <source>
        <dbReference type="ARBA" id="ARBA00012723"/>
    </source>
</evidence>
<keyword evidence="9" id="KW-0413">Isomerase</keyword>
<feature type="disulfide bond" description="Redox-active" evidence="11">
    <location>
        <begin position="49"/>
        <end position="52"/>
    </location>
</feature>
<feature type="compositionally biased region" description="Acidic residues" evidence="12">
    <location>
        <begin position="492"/>
        <end position="508"/>
    </location>
</feature>
<dbReference type="CDD" id="cd02981">
    <property type="entry name" value="PDI_b_family"/>
    <property type="match status" value="1"/>
</dbReference>
<reference evidence="15 16" key="1">
    <citation type="journal article" date="2010" name="Plant Cell">
        <title>The Chlorella variabilis NC64A genome reveals adaptation to photosymbiosis, coevolution with viruses, and cryptic sex.</title>
        <authorList>
            <person name="Blanc G."/>
            <person name="Duncan G."/>
            <person name="Agarkova I."/>
            <person name="Borodovsky M."/>
            <person name="Gurnon J."/>
            <person name="Kuo A."/>
            <person name="Lindquist E."/>
            <person name="Lucas S."/>
            <person name="Pangilinan J."/>
            <person name="Polle J."/>
            <person name="Salamov A."/>
            <person name="Terry A."/>
            <person name="Yamada T."/>
            <person name="Dunigan D.D."/>
            <person name="Grigoriev I.V."/>
            <person name="Claverie J.M."/>
            <person name="Van Etten J.L."/>
        </authorList>
    </citation>
    <scope>NUCLEOTIDE SEQUENCE [LARGE SCALE GENOMIC DNA]</scope>
    <source>
        <strain evidence="15 16">NC64A</strain>
    </source>
</reference>
<dbReference type="PANTHER" id="PTHR18929">
    <property type="entry name" value="PROTEIN DISULFIDE ISOMERASE"/>
    <property type="match status" value="1"/>
</dbReference>
<keyword evidence="16" id="KW-1185">Reference proteome</keyword>
<name>E1Z8V1_CHLVA</name>
<dbReference type="SUPFAM" id="SSF52833">
    <property type="entry name" value="Thioredoxin-like"/>
    <property type="match status" value="3"/>
</dbReference>
<dbReference type="OrthoDB" id="72053at2759"/>
<comment type="similarity">
    <text evidence="3">Belongs to the protein disulfide isomerase family.</text>
</comment>
<comment type="subcellular location">
    <subcellularLocation>
        <location evidence="2">Endoplasmic reticulum lumen</location>
    </subcellularLocation>
</comment>
<evidence type="ECO:0000256" key="10">
    <source>
        <dbReference type="ARBA" id="ARBA00023284"/>
    </source>
</evidence>
<dbReference type="GO" id="GO:0005788">
    <property type="term" value="C:endoplasmic reticulum lumen"/>
    <property type="evidence" value="ECO:0007669"/>
    <property type="project" value="UniProtKB-SubCell"/>
</dbReference>
<evidence type="ECO:0000256" key="1">
    <source>
        <dbReference type="ARBA" id="ARBA00001182"/>
    </source>
</evidence>
<accession>E1Z8V1</accession>
<dbReference type="Pfam" id="PF13848">
    <property type="entry name" value="Thioredoxin_6"/>
    <property type="match status" value="1"/>
</dbReference>
<evidence type="ECO:0000256" key="2">
    <source>
        <dbReference type="ARBA" id="ARBA00004319"/>
    </source>
</evidence>
<evidence type="ECO:0000259" key="14">
    <source>
        <dbReference type="PROSITE" id="PS51352"/>
    </source>
</evidence>
<evidence type="ECO:0000256" key="7">
    <source>
        <dbReference type="ARBA" id="ARBA00022824"/>
    </source>
</evidence>
<evidence type="ECO:0000256" key="13">
    <source>
        <dbReference type="SAM" id="SignalP"/>
    </source>
</evidence>
<proteinExistence type="inferred from homology"/>
<dbReference type="STRING" id="554065.E1Z8V1"/>
<dbReference type="PANTHER" id="PTHR18929:SF132">
    <property type="entry name" value="PROTEIN DISULFIDE-ISOMERASE A3"/>
    <property type="match status" value="1"/>
</dbReference>
<evidence type="ECO:0000256" key="12">
    <source>
        <dbReference type="SAM" id="MobiDB-lite"/>
    </source>
</evidence>
<dbReference type="InParanoid" id="E1Z8V1"/>
<dbReference type="RefSeq" id="XP_005849773.1">
    <property type="nucleotide sequence ID" value="XM_005849711.1"/>
</dbReference>
<dbReference type="EMBL" id="GL433839">
    <property type="protein sequence ID" value="EFN57671.1"/>
    <property type="molecule type" value="Genomic_DNA"/>
</dbReference>
<dbReference type="GO" id="GO:0006457">
    <property type="term" value="P:protein folding"/>
    <property type="evidence" value="ECO:0007669"/>
    <property type="project" value="TreeGrafter"/>
</dbReference>
<dbReference type="GO" id="GO:0003756">
    <property type="term" value="F:protein disulfide isomerase activity"/>
    <property type="evidence" value="ECO:0007669"/>
    <property type="project" value="UniProtKB-EC"/>
</dbReference>
<evidence type="ECO:0000256" key="8">
    <source>
        <dbReference type="ARBA" id="ARBA00023157"/>
    </source>
</evidence>
<dbReference type="Gene3D" id="3.40.30.10">
    <property type="entry name" value="Glutaredoxin"/>
    <property type="match status" value="4"/>
</dbReference>
<dbReference type="FunCoup" id="E1Z8V1">
    <property type="interactions" value="1148"/>
</dbReference>
<dbReference type="EC" id="5.3.4.1" evidence="4"/>
<evidence type="ECO:0000256" key="9">
    <source>
        <dbReference type="ARBA" id="ARBA00023235"/>
    </source>
</evidence>
<feature type="region of interest" description="Disordered" evidence="12">
    <location>
        <begin position="482"/>
        <end position="508"/>
    </location>
</feature>
<keyword evidence="7" id="KW-0256">Endoplasmic reticulum</keyword>
<dbReference type="GO" id="GO:0034976">
    <property type="term" value="P:response to endoplasmic reticulum stress"/>
    <property type="evidence" value="ECO:0007669"/>
    <property type="project" value="TreeGrafter"/>
</dbReference>
<keyword evidence="10 11" id="KW-0676">Redox-active center</keyword>
<keyword evidence="5 13" id="KW-0732">Signal</keyword>
<evidence type="ECO:0000256" key="3">
    <source>
        <dbReference type="ARBA" id="ARBA00006347"/>
    </source>
</evidence>
<dbReference type="PROSITE" id="PS00194">
    <property type="entry name" value="THIOREDOXIN_1"/>
    <property type="match status" value="1"/>
</dbReference>
<dbReference type="InterPro" id="IPR005792">
    <property type="entry name" value="Prot_disulphide_isomerase"/>
</dbReference>
<evidence type="ECO:0000256" key="5">
    <source>
        <dbReference type="ARBA" id="ARBA00022729"/>
    </source>
</evidence>
<comment type="catalytic activity">
    <reaction evidence="1">
        <text>Catalyzes the rearrangement of -S-S- bonds in proteins.</text>
        <dbReference type="EC" id="5.3.4.1"/>
    </reaction>
</comment>
<dbReference type="eggNOG" id="KOG0190">
    <property type="taxonomic scope" value="Eukaryota"/>
</dbReference>
<dbReference type="InterPro" id="IPR013766">
    <property type="entry name" value="Thioredoxin_domain"/>
</dbReference>
<keyword evidence="6" id="KW-0677">Repeat</keyword>
<evidence type="ECO:0000256" key="6">
    <source>
        <dbReference type="ARBA" id="ARBA00022737"/>
    </source>
</evidence>
<keyword evidence="8 11" id="KW-1015">Disulfide bond</keyword>
<dbReference type="PROSITE" id="PS51352">
    <property type="entry name" value="THIOREDOXIN_2"/>
    <property type="match status" value="2"/>
</dbReference>
<gene>
    <name evidence="15" type="ORF">CHLNCDRAFT_142831</name>
</gene>
<dbReference type="FunFam" id="3.40.30.10:FF:000107">
    <property type="entry name" value="Protein disulfide-isomerase 5-2"/>
    <property type="match status" value="1"/>
</dbReference>
<feature type="domain" description="Thioredoxin" evidence="14">
    <location>
        <begin position="10"/>
        <end position="131"/>
    </location>
</feature>
<dbReference type="NCBIfam" id="TIGR01130">
    <property type="entry name" value="ER_PDI_fam"/>
    <property type="match status" value="1"/>
</dbReference>
<dbReference type="CDD" id="cd02995">
    <property type="entry name" value="PDI_a_PDI_a'_C"/>
    <property type="match status" value="1"/>
</dbReference>